<dbReference type="Proteomes" id="UP001301958">
    <property type="component" value="Unassembled WGS sequence"/>
</dbReference>
<feature type="region of interest" description="Disordered" evidence="1">
    <location>
        <begin position="426"/>
        <end position="452"/>
    </location>
</feature>
<keyword evidence="5" id="KW-1185">Reference proteome</keyword>
<feature type="signal peptide" evidence="2">
    <location>
        <begin position="1"/>
        <end position="18"/>
    </location>
</feature>
<dbReference type="SMART" id="SM00317">
    <property type="entry name" value="SET"/>
    <property type="match status" value="1"/>
</dbReference>
<feature type="chain" id="PRO_5043047474" evidence="2">
    <location>
        <begin position="19"/>
        <end position="452"/>
    </location>
</feature>
<evidence type="ECO:0000256" key="2">
    <source>
        <dbReference type="SAM" id="SignalP"/>
    </source>
</evidence>
<name>A0AAN7BJV1_9PEZI</name>
<dbReference type="CDD" id="cd20071">
    <property type="entry name" value="SET_SMYD"/>
    <property type="match status" value="1"/>
</dbReference>
<keyword evidence="4" id="KW-0808">Transferase</keyword>
<dbReference type="InterPro" id="IPR046341">
    <property type="entry name" value="SET_dom_sf"/>
</dbReference>
<comment type="caution">
    <text evidence="4">The sequence shown here is derived from an EMBL/GenBank/DDBJ whole genome shotgun (WGS) entry which is preliminary data.</text>
</comment>
<gene>
    <name evidence="4" type="ORF">QBC38DRAFT_531962</name>
</gene>
<feature type="domain" description="SET" evidence="3">
    <location>
        <begin position="143"/>
        <end position="293"/>
    </location>
</feature>
<dbReference type="InterPro" id="IPR053185">
    <property type="entry name" value="SET_domain_protein"/>
</dbReference>
<proteinExistence type="predicted"/>
<evidence type="ECO:0000313" key="5">
    <source>
        <dbReference type="Proteomes" id="UP001301958"/>
    </source>
</evidence>
<dbReference type="SUPFAM" id="SSF82199">
    <property type="entry name" value="SET domain"/>
    <property type="match status" value="1"/>
</dbReference>
<reference evidence="4" key="1">
    <citation type="journal article" date="2023" name="Mol. Phylogenet. Evol.">
        <title>Genome-scale phylogeny and comparative genomics of the fungal order Sordariales.</title>
        <authorList>
            <person name="Hensen N."/>
            <person name="Bonometti L."/>
            <person name="Westerberg I."/>
            <person name="Brannstrom I.O."/>
            <person name="Guillou S."/>
            <person name="Cros-Aarteil S."/>
            <person name="Calhoun S."/>
            <person name="Haridas S."/>
            <person name="Kuo A."/>
            <person name="Mondo S."/>
            <person name="Pangilinan J."/>
            <person name="Riley R."/>
            <person name="LaButti K."/>
            <person name="Andreopoulos B."/>
            <person name="Lipzen A."/>
            <person name="Chen C."/>
            <person name="Yan M."/>
            <person name="Daum C."/>
            <person name="Ng V."/>
            <person name="Clum A."/>
            <person name="Steindorff A."/>
            <person name="Ohm R.A."/>
            <person name="Martin F."/>
            <person name="Silar P."/>
            <person name="Natvig D.O."/>
            <person name="Lalanne C."/>
            <person name="Gautier V."/>
            <person name="Ament-Velasquez S.L."/>
            <person name="Kruys A."/>
            <person name="Hutchinson M.I."/>
            <person name="Powell A.J."/>
            <person name="Barry K."/>
            <person name="Miller A.N."/>
            <person name="Grigoriev I.V."/>
            <person name="Debuchy R."/>
            <person name="Gladieux P."/>
            <person name="Hiltunen Thoren M."/>
            <person name="Johannesson H."/>
        </authorList>
    </citation>
    <scope>NUCLEOTIDE SEQUENCE</scope>
    <source>
        <strain evidence="4">CBS 990.96</strain>
    </source>
</reference>
<dbReference type="GO" id="GO:0008168">
    <property type="term" value="F:methyltransferase activity"/>
    <property type="evidence" value="ECO:0007669"/>
    <property type="project" value="UniProtKB-KW"/>
</dbReference>
<evidence type="ECO:0000259" key="3">
    <source>
        <dbReference type="PROSITE" id="PS50280"/>
    </source>
</evidence>
<keyword evidence="4" id="KW-0489">Methyltransferase</keyword>
<dbReference type="Pfam" id="PF00856">
    <property type="entry name" value="SET"/>
    <property type="match status" value="1"/>
</dbReference>
<accession>A0AAN7BJV1</accession>
<evidence type="ECO:0000256" key="1">
    <source>
        <dbReference type="SAM" id="MobiDB-lite"/>
    </source>
</evidence>
<dbReference type="InterPro" id="IPR001214">
    <property type="entry name" value="SET_dom"/>
</dbReference>
<dbReference type="PROSITE" id="PS50280">
    <property type="entry name" value="SET"/>
    <property type="match status" value="1"/>
</dbReference>
<dbReference type="GO" id="GO:0032259">
    <property type="term" value="P:methylation"/>
    <property type="evidence" value="ECO:0007669"/>
    <property type="project" value="UniProtKB-KW"/>
</dbReference>
<reference evidence="4" key="2">
    <citation type="submission" date="2023-05" db="EMBL/GenBank/DDBJ databases">
        <authorList>
            <consortium name="Lawrence Berkeley National Laboratory"/>
            <person name="Steindorff A."/>
            <person name="Hensen N."/>
            <person name="Bonometti L."/>
            <person name="Westerberg I."/>
            <person name="Brannstrom I.O."/>
            <person name="Guillou S."/>
            <person name="Cros-Aarteil S."/>
            <person name="Calhoun S."/>
            <person name="Haridas S."/>
            <person name="Kuo A."/>
            <person name="Mondo S."/>
            <person name="Pangilinan J."/>
            <person name="Riley R."/>
            <person name="Labutti K."/>
            <person name="Andreopoulos B."/>
            <person name="Lipzen A."/>
            <person name="Chen C."/>
            <person name="Yanf M."/>
            <person name="Daum C."/>
            <person name="Ng V."/>
            <person name="Clum A."/>
            <person name="Ohm R."/>
            <person name="Martin F."/>
            <person name="Silar P."/>
            <person name="Natvig D."/>
            <person name="Lalanne C."/>
            <person name="Gautier V."/>
            <person name="Ament-Velasquez S.L."/>
            <person name="Kruys A."/>
            <person name="Hutchinson M.I."/>
            <person name="Powell A.J."/>
            <person name="Barry K."/>
            <person name="Miller A.N."/>
            <person name="Grigoriev I.V."/>
            <person name="Debuchy R."/>
            <person name="Gladieux P."/>
            <person name="Thoren M.H."/>
            <person name="Johannesson H."/>
        </authorList>
    </citation>
    <scope>NUCLEOTIDE SEQUENCE</scope>
    <source>
        <strain evidence="4">CBS 990.96</strain>
    </source>
</reference>
<dbReference type="PANTHER" id="PTHR47332:SF6">
    <property type="entry name" value="SET DOMAIN-CONTAINING PROTEIN"/>
    <property type="match status" value="1"/>
</dbReference>
<dbReference type="PANTHER" id="PTHR47332">
    <property type="entry name" value="SET DOMAIN-CONTAINING PROTEIN 5"/>
    <property type="match status" value="1"/>
</dbReference>
<evidence type="ECO:0000313" key="4">
    <source>
        <dbReference type="EMBL" id="KAK4224916.1"/>
    </source>
</evidence>
<keyword evidence="2" id="KW-0732">Signal</keyword>
<organism evidence="4 5">
    <name type="scientific">Podospora fimiseda</name>
    <dbReference type="NCBI Taxonomy" id="252190"/>
    <lineage>
        <taxon>Eukaryota</taxon>
        <taxon>Fungi</taxon>
        <taxon>Dikarya</taxon>
        <taxon>Ascomycota</taxon>
        <taxon>Pezizomycotina</taxon>
        <taxon>Sordariomycetes</taxon>
        <taxon>Sordariomycetidae</taxon>
        <taxon>Sordariales</taxon>
        <taxon>Podosporaceae</taxon>
        <taxon>Podospora</taxon>
    </lineage>
</organism>
<protein>
    <submittedName>
        <fullName evidence="4">N-lysine methyltransferase SMYD2</fullName>
    </submittedName>
</protein>
<dbReference type="EMBL" id="MU865380">
    <property type="protein sequence ID" value="KAK4224916.1"/>
    <property type="molecule type" value="Genomic_DNA"/>
</dbReference>
<dbReference type="Gene3D" id="2.170.270.10">
    <property type="entry name" value="SET domain"/>
    <property type="match status" value="1"/>
</dbReference>
<sequence>MLSSSLFVVFLLLKKSQALQQQQCINNPEGPLLPLLSSNQRTCPPLVDDESSVITGTWAPWEHSPVCFEAKATAASTRKKKLKYKASSKLCVYTTHNTWAGGALSLVTTPIVAANVASILFDPGMPGLERERGNRPFKAADPRPYEVKEINGKGLGVVATRRIKIGEVVMVEMPALLSTLRRVDEWESKDFLRLLKGAAEGLPEEKREELLKCARGGKGYVVYDVLNTNSFQVGVGAGVGRGIEHSGLFIGIARINHACKPNCFTRFSPSTLLMEVVAYRDIQPGEEIFISYAPLNILSKDRRKFLQLWGFNCTCSLCADPVASRHSDHQRARVQELLEELDNPKARTPEKVLNNLRDIEGLAEKEGMTAQIGDLYGIVANIFVEMGEMKLARKYANVAVKNLKWYAGFDSERAVGAIESRERIDGKSGNLKKTARRREATDSDLGLLGPEE</sequence>
<dbReference type="AlphaFoldDB" id="A0AAN7BJV1"/>